<protein>
    <submittedName>
        <fullName evidence="1">Uncharacterized protein</fullName>
    </submittedName>
</protein>
<dbReference type="EMBL" id="BARU01006101">
    <property type="protein sequence ID" value="GAH45112.1"/>
    <property type="molecule type" value="Genomic_DNA"/>
</dbReference>
<gene>
    <name evidence="1" type="ORF">S03H2_11986</name>
</gene>
<evidence type="ECO:0000313" key="1">
    <source>
        <dbReference type="EMBL" id="GAH45112.1"/>
    </source>
</evidence>
<sequence>EQKEVFLWAEDLRPSKNKPTGGDNLPYLRAIMEYVLTYTRR</sequence>
<comment type="caution">
    <text evidence="1">The sequence shown here is derived from an EMBL/GenBank/DDBJ whole genome shotgun (WGS) entry which is preliminary data.</text>
</comment>
<name>X1FJI6_9ZZZZ</name>
<organism evidence="1">
    <name type="scientific">marine sediment metagenome</name>
    <dbReference type="NCBI Taxonomy" id="412755"/>
    <lineage>
        <taxon>unclassified sequences</taxon>
        <taxon>metagenomes</taxon>
        <taxon>ecological metagenomes</taxon>
    </lineage>
</organism>
<feature type="non-terminal residue" evidence="1">
    <location>
        <position position="1"/>
    </location>
</feature>
<accession>X1FJI6</accession>
<reference evidence="1" key="1">
    <citation type="journal article" date="2014" name="Front. Microbiol.">
        <title>High frequency of phylogenetically diverse reductive dehalogenase-homologous genes in deep subseafloor sedimentary metagenomes.</title>
        <authorList>
            <person name="Kawai M."/>
            <person name="Futagami T."/>
            <person name="Toyoda A."/>
            <person name="Takaki Y."/>
            <person name="Nishi S."/>
            <person name="Hori S."/>
            <person name="Arai W."/>
            <person name="Tsubouchi T."/>
            <person name="Morono Y."/>
            <person name="Uchiyama I."/>
            <person name="Ito T."/>
            <person name="Fujiyama A."/>
            <person name="Inagaki F."/>
            <person name="Takami H."/>
        </authorList>
    </citation>
    <scope>NUCLEOTIDE SEQUENCE</scope>
    <source>
        <strain evidence="1">Expedition CK06-06</strain>
    </source>
</reference>
<proteinExistence type="predicted"/>
<dbReference type="AlphaFoldDB" id="X1FJI6"/>